<dbReference type="AlphaFoldDB" id="A0A7W7I027"/>
<dbReference type="EMBL" id="JACHNH010000001">
    <property type="protein sequence ID" value="MBB4763815.1"/>
    <property type="molecule type" value="Genomic_DNA"/>
</dbReference>
<keyword evidence="2" id="KW-1185">Reference proteome</keyword>
<proteinExistence type="predicted"/>
<dbReference type="RefSeq" id="WP_184995073.1">
    <property type="nucleotide sequence ID" value="NZ_BOMK01000041.1"/>
</dbReference>
<dbReference type="Proteomes" id="UP000578112">
    <property type="component" value="Unassembled WGS sequence"/>
</dbReference>
<evidence type="ECO:0000313" key="2">
    <source>
        <dbReference type="Proteomes" id="UP000578112"/>
    </source>
</evidence>
<gene>
    <name evidence="1" type="ORF">BJ971_004371</name>
</gene>
<protein>
    <submittedName>
        <fullName evidence="1">Uncharacterized protein</fullName>
    </submittedName>
</protein>
<sequence>MNDPTTPDDGPLLARLGALLNEAEEPPADAMELARQSFTLRRLDAELAALVEDSHGPAASVRSVAVRGSAREPRQLTFQIVDEHGRDELIIAVQVESVGRRRRLTGHLAPQGPAYIEVRQPTVPKARGVDADRRGLFVIDDVLPGPMSLTCRRAGGIAVATQWTLL</sequence>
<accession>A0A7W7I027</accession>
<comment type="caution">
    <text evidence="1">The sequence shown here is derived from an EMBL/GenBank/DDBJ whole genome shotgun (WGS) entry which is preliminary data.</text>
</comment>
<organism evidence="1 2">
    <name type="scientific">Actinoplanes digitatis</name>
    <dbReference type="NCBI Taxonomy" id="1868"/>
    <lineage>
        <taxon>Bacteria</taxon>
        <taxon>Bacillati</taxon>
        <taxon>Actinomycetota</taxon>
        <taxon>Actinomycetes</taxon>
        <taxon>Micromonosporales</taxon>
        <taxon>Micromonosporaceae</taxon>
        <taxon>Actinoplanes</taxon>
    </lineage>
</organism>
<name>A0A7W7I027_9ACTN</name>
<evidence type="ECO:0000313" key="1">
    <source>
        <dbReference type="EMBL" id="MBB4763815.1"/>
    </source>
</evidence>
<reference evidence="1 2" key="1">
    <citation type="submission" date="2020-08" db="EMBL/GenBank/DDBJ databases">
        <title>Sequencing the genomes of 1000 actinobacteria strains.</title>
        <authorList>
            <person name="Klenk H.-P."/>
        </authorList>
    </citation>
    <scope>NUCLEOTIDE SEQUENCE [LARGE SCALE GENOMIC DNA]</scope>
    <source>
        <strain evidence="1 2">DSM 43149</strain>
    </source>
</reference>